<proteinExistence type="predicted"/>
<dbReference type="AlphaFoldDB" id="A0A6I2R3T1"/>
<feature type="region of interest" description="Disordered" evidence="1">
    <location>
        <begin position="378"/>
        <end position="432"/>
    </location>
</feature>
<dbReference type="EMBL" id="WKPR01000013">
    <property type="protein sequence ID" value="MSB20539.1"/>
    <property type="molecule type" value="Genomic_DNA"/>
</dbReference>
<gene>
    <name evidence="2" type="ORF">GKE97_13560</name>
</gene>
<comment type="caution">
    <text evidence="2">The sequence shown here is derived from an EMBL/GenBank/DDBJ whole genome shotgun (WGS) entry which is preliminary data.</text>
</comment>
<sequence length="552" mass="61314">MTKDLSYLTRQILRLRLEPNPDEGEESALVHSFLGYGDIYVVADPDTTAEEWAQQTFGIAVQNQSIRLFLDRADADSYAMSIRAQQKDGTLMVMKTTQAMVNSIISNYSRKGFITRVWLCGKTPIKASANVTCFVDGVKRDKASTITDPDKKEVVEEPALGATPPPPPPSHESDLESAVETNTNLVLVEEVRRVLSESSRAARRKLDPAESYLNLHSLVEKLIFSNHIDPVEMDERLGLNTGYTRMFISDKTKDTVPINIAGKYLRYFGLYEFLYLFRKDCKEMREMLKAHPKLDQYDVVQAKGNRAGEEVFTLTQIEQTKNREGINVFRLTFTSPDRDKPFQMVSSTNLDMNIGNKYVLPGLEPAKPLSTLASVKGAATGSADSGPSAEEMAAALAKAEANAAQAAKKPGGQKSAPTKPQDMTPEEKAEADRQTVLGWIIEHKKISSKEAKDEMAKFDKDPEVMAAFALFATSGSKAASNFGRRGYTPARLMKNLRYTPTEAFTILADIRTKPNETLQMLKYRETDPQNQPQKPEGADGSKGGQGKPRRRH</sequence>
<evidence type="ECO:0000313" key="3">
    <source>
        <dbReference type="Proteomes" id="UP000434475"/>
    </source>
</evidence>
<dbReference type="Proteomes" id="UP000434475">
    <property type="component" value="Unassembled WGS sequence"/>
</dbReference>
<organism evidence="2 3">
    <name type="scientific">Flavonifractor plautii</name>
    <name type="common">Fusobacterium plautii</name>
    <dbReference type="NCBI Taxonomy" id="292800"/>
    <lineage>
        <taxon>Bacteria</taxon>
        <taxon>Bacillati</taxon>
        <taxon>Bacillota</taxon>
        <taxon>Clostridia</taxon>
        <taxon>Eubacteriales</taxon>
        <taxon>Oscillospiraceae</taxon>
        <taxon>Flavonifractor</taxon>
    </lineage>
</organism>
<accession>A0A6I2R3T1</accession>
<feature type="region of interest" description="Disordered" evidence="1">
    <location>
        <begin position="517"/>
        <end position="552"/>
    </location>
</feature>
<evidence type="ECO:0000313" key="2">
    <source>
        <dbReference type="EMBL" id="MSB20539.1"/>
    </source>
</evidence>
<feature type="compositionally biased region" description="Basic and acidic residues" evidence="1">
    <location>
        <begin position="145"/>
        <end position="155"/>
    </location>
</feature>
<feature type="region of interest" description="Disordered" evidence="1">
    <location>
        <begin position="145"/>
        <end position="179"/>
    </location>
</feature>
<evidence type="ECO:0000256" key="1">
    <source>
        <dbReference type="SAM" id="MobiDB-lite"/>
    </source>
</evidence>
<protein>
    <submittedName>
        <fullName evidence="2">Uncharacterized protein</fullName>
    </submittedName>
</protein>
<dbReference type="RefSeq" id="WP_108981648.1">
    <property type="nucleotide sequence ID" value="NZ_JAQLWY010000015.1"/>
</dbReference>
<reference evidence="2 3" key="1">
    <citation type="journal article" date="2019" name="Nat. Med.">
        <title>A library of human gut bacterial isolates paired with longitudinal multiomics data enables mechanistic microbiome research.</title>
        <authorList>
            <person name="Poyet M."/>
            <person name="Groussin M."/>
            <person name="Gibbons S.M."/>
            <person name="Avila-Pacheco J."/>
            <person name="Jiang X."/>
            <person name="Kearney S.M."/>
            <person name="Perrotta A.R."/>
            <person name="Berdy B."/>
            <person name="Zhao S."/>
            <person name="Lieberman T.D."/>
            <person name="Swanson P.K."/>
            <person name="Smith M."/>
            <person name="Roesemann S."/>
            <person name="Alexander J.E."/>
            <person name="Rich S.A."/>
            <person name="Livny J."/>
            <person name="Vlamakis H."/>
            <person name="Clish C."/>
            <person name="Bullock K."/>
            <person name="Deik A."/>
            <person name="Scott J."/>
            <person name="Pierce K.A."/>
            <person name="Xavier R.J."/>
            <person name="Alm E.J."/>
        </authorList>
    </citation>
    <scope>NUCLEOTIDE SEQUENCE [LARGE SCALE GENOMIC DNA]</scope>
    <source>
        <strain evidence="2 3">BIOML-A2</strain>
    </source>
</reference>
<feature type="compositionally biased region" description="Low complexity" evidence="1">
    <location>
        <begin position="389"/>
        <end position="409"/>
    </location>
</feature>
<name>A0A6I2R3T1_FLAPL</name>